<proteinExistence type="predicted"/>
<dbReference type="EMBL" id="SUPL01000004">
    <property type="protein sequence ID" value="TJY35869.1"/>
    <property type="molecule type" value="Genomic_DNA"/>
</dbReference>
<evidence type="ECO:0000256" key="1">
    <source>
        <dbReference type="SAM" id="Phobius"/>
    </source>
</evidence>
<comment type="caution">
    <text evidence="2">The sequence shown here is derived from an EMBL/GenBank/DDBJ whole genome shotgun (WGS) entry which is preliminary data.</text>
</comment>
<evidence type="ECO:0000313" key="3">
    <source>
        <dbReference type="Proteomes" id="UP000307657"/>
    </source>
</evidence>
<keyword evidence="3" id="KW-1185">Reference proteome</keyword>
<evidence type="ECO:0008006" key="4">
    <source>
        <dbReference type="Google" id="ProtNLM"/>
    </source>
</evidence>
<feature type="transmembrane region" description="Helical" evidence="1">
    <location>
        <begin position="16"/>
        <end position="37"/>
    </location>
</feature>
<name>A0A4V5LQV6_9FLAO</name>
<feature type="transmembrane region" description="Helical" evidence="1">
    <location>
        <begin position="89"/>
        <end position="109"/>
    </location>
</feature>
<feature type="transmembrane region" description="Helical" evidence="1">
    <location>
        <begin position="115"/>
        <end position="133"/>
    </location>
</feature>
<dbReference type="OrthoDB" id="5524812at2"/>
<dbReference type="RefSeq" id="WP_136842997.1">
    <property type="nucleotide sequence ID" value="NZ_SUPL01000004.1"/>
</dbReference>
<sequence length="146" mass="16769">MTNIEKLHNHIYTKKVFILFTWGTRILLFLAFLPSGLKKVLGERFTILGIDTQVGFFFEALYRAGFYWNFLGLMQLLVGVLLLIPRTAFLGAILYMPIIINIFVIVVAMNFKGTPIIAGLMLLANIYLLFWDYKKLKQIVSVIFGK</sequence>
<organism evidence="2 3">
    <name type="scientific">Pontimicrobium aquaticum</name>
    <dbReference type="NCBI Taxonomy" id="2565367"/>
    <lineage>
        <taxon>Bacteria</taxon>
        <taxon>Pseudomonadati</taxon>
        <taxon>Bacteroidota</taxon>
        <taxon>Flavobacteriia</taxon>
        <taxon>Flavobacteriales</taxon>
        <taxon>Flavobacteriaceae</taxon>
        <taxon>Pontimicrobium</taxon>
    </lineage>
</organism>
<gene>
    <name evidence="2" type="ORF">E5167_08355</name>
</gene>
<dbReference type="Proteomes" id="UP000307657">
    <property type="component" value="Unassembled WGS sequence"/>
</dbReference>
<dbReference type="AlphaFoldDB" id="A0A4V5LQV6"/>
<accession>A0A4V5LQV6</accession>
<reference evidence="2 3" key="1">
    <citation type="submission" date="2019-04" db="EMBL/GenBank/DDBJ databases">
        <title>Lacinutrix sp. nov., isolated from marine water.</title>
        <authorList>
            <person name="Kim W."/>
        </authorList>
    </citation>
    <scope>NUCLEOTIDE SEQUENCE [LARGE SCALE GENOMIC DNA]</scope>
    <source>
        <strain evidence="2 3">CAU 1491</strain>
    </source>
</reference>
<evidence type="ECO:0000313" key="2">
    <source>
        <dbReference type="EMBL" id="TJY35869.1"/>
    </source>
</evidence>
<keyword evidence="1" id="KW-0472">Membrane</keyword>
<keyword evidence="1" id="KW-0812">Transmembrane</keyword>
<feature type="transmembrane region" description="Helical" evidence="1">
    <location>
        <begin position="66"/>
        <end position="84"/>
    </location>
</feature>
<keyword evidence="1" id="KW-1133">Transmembrane helix</keyword>
<protein>
    <recommendedName>
        <fullName evidence="4">DoxX protein</fullName>
    </recommendedName>
</protein>